<evidence type="ECO:0000256" key="1">
    <source>
        <dbReference type="SAM" id="MobiDB-lite"/>
    </source>
</evidence>
<organism evidence="3 4">
    <name type="scientific">Paraferrimonas haliotis</name>
    <dbReference type="NCBI Taxonomy" id="2013866"/>
    <lineage>
        <taxon>Bacteria</taxon>
        <taxon>Pseudomonadati</taxon>
        <taxon>Pseudomonadota</taxon>
        <taxon>Gammaproteobacteria</taxon>
        <taxon>Alteromonadales</taxon>
        <taxon>Ferrimonadaceae</taxon>
        <taxon>Paraferrimonas</taxon>
    </lineage>
</organism>
<gene>
    <name evidence="3" type="ORF">GCM10007894_01240</name>
</gene>
<dbReference type="InterPro" id="IPR014177">
    <property type="entry name" value="Formate_DH_TAT-contain"/>
</dbReference>
<dbReference type="Proteomes" id="UP001157439">
    <property type="component" value="Unassembled WGS sequence"/>
</dbReference>
<keyword evidence="2" id="KW-0732">Signal</keyword>
<feature type="signal peptide" evidence="2">
    <location>
        <begin position="1"/>
        <end position="35"/>
    </location>
</feature>
<feature type="region of interest" description="Disordered" evidence="1">
    <location>
        <begin position="31"/>
        <end position="52"/>
    </location>
</feature>
<protein>
    <recommendedName>
        <fullName evidence="5">Formate dehydrogenase region TAT target</fullName>
    </recommendedName>
</protein>
<evidence type="ECO:0008006" key="5">
    <source>
        <dbReference type="Google" id="ProtNLM"/>
    </source>
</evidence>
<evidence type="ECO:0000313" key="4">
    <source>
        <dbReference type="Proteomes" id="UP001157439"/>
    </source>
</evidence>
<dbReference type="AlphaFoldDB" id="A0AA37TIS5"/>
<evidence type="ECO:0000256" key="2">
    <source>
        <dbReference type="SAM" id="SignalP"/>
    </source>
</evidence>
<accession>A0AA37TIS5</accession>
<comment type="caution">
    <text evidence="3">The sequence shown here is derived from an EMBL/GenBank/DDBJ whole genome shotgun (WGS) entry which is preliminary data.</text>
</comment>
<dbReference type="RefSeq" id="WP_095497707.1">
    <property type="nucleotide sequence ID" value="NZ_BSPO01000001.1"/>
</dbReference>
<evidence type="ECO:0000313" key="3">
    <source>
        <dbReference type="EMBL" id="GLS82147.1"/>
    </source>
</evidence>
<dbReference type="EMBL" id="BSPO01000001">
    <property type="protein sequence ID" value="GLS82147.1"/>
    <property type="molecule type" value="Genomic_DNA"/>
</dbReference>
<dbReference type="PIRSF" id="PIRSF036704">
    <property type="entry name" value="UCP036704"/>
    <property type="match status" value="1"/>
</dbReference>
<name>A0AA37TIS5_9GAMM</name>
<dbReference type="NCBIfam" id="TIGR02811">
    <property type="entry name" value="formate_TAT"/>
    <property type="match status" value="1"/>
</dbReference>
<sequence length="64" mass="6846">MDKSSTDKAKRTTLRALATGSALGALAGASSQALAGDRSESKDVSAHSGYRETEHVRRYYDTLK</sequence>
<feature type="chain" id="PRO_5041307867" description="Formate dehydrogenase region TAT target" evidence="2">
    <location>
        <begin position="36"/>
        <end position="64"/>
    </location>
</feature>
<proteinExistence type="predicted"/>
<reference evidence="3 4" key="1">
    <citation type="journal article" date="2014" name="Int. J. Syst. Evol. Microbiol.">
        <title>Complete genome sequence of Corynebacterium casei LMG S-19264T (=DSM 44701T), isolated from a smear-ripened cheese.</title>
        <authorList>
            <consortium name="US DOE Joint Genome Institute (JGI-PGF)"/>
            <person name="Walter F."/>
            <person name="Albersmeier A."/>
            <person name="Kalinowski J."/>
            <person name="Ruckert C."/>
        </authorList>
    </citation>
    <scope>NUCLEOTIDE SEQUENCE [LARGE SCALE GENOMIC DNA]</scope>
    <source>
        <strain evidence="3 4">NBRC 112785</strain>
    </source>
</reference>
<feature type="compositionally biased region" description="Basic and acidic residues" evidence="1">
    <location>
        <begin position="37"/>
        <end position="52"/>
    </location>
</feature>
<keyword evidence="4" id="KW-1185">Reference proteome</keyword>